<evidence type="ECO:0000256" key="2">
    <source>
        <dbReference type="ARBA" id="ARBA00022737"/>
    </source>
</evidence>
<evidence type="ECO:0000256" key="1">
    <source>
        <dbReference type="ARBA" id="ARBA00022729"/>
    </source>
</evidence>
<gene>
    <name evidence="7" type="ORF">PSON_ATCC_30995.1.T0840003</name>
</gene>
<feature type="domain" description="EGF-like" evidence="6">
    <location>
        <begin position="622"/>
        <end position="667"/>
    </location>
</feature>
<feature type="transmembrane region" description="Helical" evidence="4">
    <location>
        <begin position="1287"/>
        <end position="1308"/>
    </location>
</feature>
<dbReference type="SMART" id="SM00261">
    <property type="entry name" value="FU"/>
    <property type="match status" value="16"/>
</dbReference>
<feature type="domain" description="EGF-like" evidence="6">
    <location>
        <begin position="36"/>
        <end position="69"/>
    </location>
</feature>
<dbReference type="NCBIfam" id="TIGR02232">
    <property type="entry name" value="myxo_disulf_rpt"/>
    <property type="match status" value="1"/>
</dbReference>
<sequence>MSTKNIIQLFIVCSSFHLAQSCNENQYSKSSMFGSSCQNCMDHCDTCTNSDSCILCSNGYYYRKVEKCTIWCSYDYNCEPCPTSCTLCTSDINCSNCAIGYYIQEKTCLKCLGSCLTCQNSGNNCTNCIDSSNQQTPNCDCQLPTKYLDSSTYYCLDCQQPCINCSSLTSCDSCISTHILNDHTCIPCTKPCYEYGYYLNDLTFMCDQCLFPCLTCETNDSTCLSCKSTYTLIENSCSCLINEFEDDTIPKVCSQCLSPCYTCEDSSTNCLSCISGLNRHINNQTCICDDGYFENETCKPCILPCIFCTSDQICLSCNDQLTQILPYCLCKDGYFMDESHQCQLCNHPCIKCAINSNSCLECAPTFNFNSTTKTCNCLDGYYEDLNYHPSRCELCTGTCKTCQNLSTFCLSCLYDQQILNEQHQCICQDHSVLIGNICELCVPPCIKCQTTTDYCTQCQDIHHIIDNGQCKCDQGWISDNNNNCIKCQSPCLTCSVNQNHCDSCIDENHILNSNYNCLCKDLFYAESLDSCSPCSPLCATCNQDGCLTCKDSNHILINNQCQCQNGYYMNDYSCYECQTPCLDCLINANHCISCVDNNKYILEFNICNCRDGYYFNDDLCLKCSPQCQTCVDDPNKCLKCSDTNLIQIQNECKCQVGYYYNEDFECSLCKIECVSCNSFENCTQCQEQYYLDENQQCIHCIQNCKQCLNFQSCDQCQDGYFFIDYQCKECIPNCNTCVNQSDNCTSCISLFDLVDNKCICKLGYYMDNSDCFKCQYPCKNCISLQICMQCSQIEHITLENDSCICKQGYYLNQNQCLECHFKCKSCNSYNECIKCDQNKILQNKDCICNSGYFQTENYECLSCNSIQGKSIENCKYKDCTDKLWTFGEDCDDGNQIERDGCTYCIIDPHYICINKILEPSICFKCSDNCNQCDFNQTKDSTICTRCEQGYFIKQSLCIKCAQQCLQCINTASNCTQCRFKLNNLGQCLKCEDTIGQYSNYETNTCFTMCGDGIMSFDEECDDGNKLNGDGCNEICRLEKQFVCKDSVCIKPDLPIPSLKPLGDQSIYNNFRLFQLSYNILLEYRNDIDFNKDVEVIILNGQAEINIKQQSDIISNMNIFNSSKLNLTVNIQISLNQSISNQELIINFTNLSHYKSMDGYQQQLQIVKTKIADFILVDVSIVQQVEIATSSNQYILYAIGTMSGTALLFGGLDIFYNLLDTIQLLSYLKYINTQFPFNLQQFFNCFQFVQMNFIQKYFDFQDLFNSYLIDENFNNIPLKIKQDELTPLFIINSASVIFIWFTLMIIYLASKKIPYYLHRINFKYYDDEIPNNKISFILKIKYIILALKISITRFCLKVLREFFCSGIYRVIITTAYDFTFAIVLQLYSLDIVSQNILIRLSSLLALLLFFFYLFIIYHIIKLSSQDKYAFTNYQNNLKYGTLFEGVKKNSVSKYFNVILLTKKLFFMSTLIFCYDVPTIQIINLIILTTIQSYFLVSFKPLTDYKEFIKQFSCELNISITLLLLLILSVNEQLRIFTEDVKTYLGWSCIASITAILLIQLIIDAIQQWMFLLQKYKKLKRFFNNILKLFKPDLLKQVDHNLFMTA</sequence>
<evidence type="ECO:0000259" key="6">
    <source>
        <dbReference type="SMART" id="SM00181"/>
    </source>
</evidence>
<keyword evidence="3" id="KW-1015">Disulfide bond</keyword>
<feature type="transmembrane region" description="Helical" evidence="4">
    <location>
        <begin position="1193"/>
        <end position="1218"/>
    </location>
</feature>
<name>A0A8S1PR68_9CILI</name>
<proteinExistence type="predicted"/>
<evidence type="ECO:0000256" key="5">
    <source>
        <dbReference type="SAM" id="SignalP"/>
    </source>
</evidence>
<evidence type="ECO:0000256" key="3">
    <source>
        <dbReference type="ARBA" id="ARBA00023157"/>
    </source>
</evidence>
<organism evidence="7 8">
    <name type="scientific">Paramecium sonneborni</name>
    <dbReference type="NCBI Taxonomy" id="65129"/>
    <lineage>
        <taxon>Eukaryota</taxon>
        <taxon>Sar</taxon>
        <taxon>Alveolata</taxon>
        <taxon>Ciliophora</taxon>
        <taxon>Intramacronucleata</taxon>
        <taxon>Oligohymenophorea</taxon>
        <taxon>Peniculida</taxon>
        <taxon>Parameciidae</taxon>
        <taxon>Paramecium</taxon>
    </lineage>
</organism>
<feature type="domain" description="EGF-like" evidence="6">
    <location>
        <begin position="729"/>
        <end position="775"/>
    </location>
</feature>
<feature type="domain" description="EGF-like" evidence="6">
    <location>
        <begin position="777"/>
        <end position="817"/>
    </location>
</feature>
<dbReference type="OrthoDB" id="311164at2759"/>
<feature type="transmembrane region" description="Helical" evidence="4">
    <location>
        <begin position="1477"/>
        <end position="1495"/>
    </location>
</feature>
<dbReference type="PROSITE" id="PS51257">
    <property type="entry name" value="PROKAR_LIPOPROTEIN"/>
    <property type="match status" value="1"/>
</dbReference>
<dbReference type="Pfam" id="PF13948">
    <property type="entry name" value="DUF4215"/>
    <property type="match status" value="1"/>
</dbReference>
<feature type="transmembrane region" description="Helical" evidence="4">
    <location>
        <begin position="1399"/>
        <end position="1419"/>
    </location>
</feature>
<feature type="domain" description="EGF-like" evidence="6">
    <location>
        <begin position="351"/>
        <end position="393"/>
    </location>
</feature>
<feature type="transmembrane region" description="Helical" evidence="4">
    <location>
        <begin position="1335"/>
        <end position="1355"/>
    </location>
</feature>
<feature type="transmembrane region" description="Helical" evidence="4">
    <location>
        <begin position="1507"/>
        <end position="1528"/>
    </location>
</feature>
<feature type="domain" description="EGF-like" evidence="6">
    <location>
        <begin position="80"/>
        <end position="109"/>
    </location>
</feature>
<feature type="domain" description="EGF-like" evidence="6">
    <location>
        <begin position="493"/>
        <end position="532"/>
    </location>
</feature>
<dbReference type="InterPro" id="IPR000742">
    <property type="entry name" value="EGF"/>
</dbReference>
<evidence type="ECO:0000256" key="4">
    <source>
        <dbReference type="SAM" id="Phobius"/>
    </source>
</evidence>
<dbReference type="PANTHER" id="PTHR15332:SF175">
    <property type="entry name" value="PROPROTEIN CONVERTASE SUBTILISIN_KEXIN TYPE 5-LIKE"/>
    <property type="match status" value="1"/>
</dbReference>
<dbReference type="PANTHER" id="PTHR15332">
    <property type="entry name" value="PROPROTEIN CONVERTASE SUBTILISIN_KEXIN TYPE 5-LIKE"/>
    <property type="match status" value="1"/>
</dbReference>
<protein>
    <recommendedName>
        <fullName evidence="6">EGF-like domain-containing protein</fullName>
    </recommendedName>
</protein>
<keyword evidence="4" id="KW-0472">Membrane</keyword>
<keyword evidence="8" id="KW-1185">Reference proteome</keyword>
<feature type="domain" description="EGF-like" evidence="6">
    <location>
        <begin position="262"/>
        <end position="299"/>
    </location>
</feature>
<keyword evidence="4" id="KW-1133">Transmembrane helix</keyword>
<accession>A0A8S1PR68</accession>
<comment type="caution">
    <text evidence="7">The sequence shown here is derived from an EMBL/GenBank/DDBJ whole genome shotgun (WGS) entry which is preliminary data.</text>
</comment>
<dbReference type="InterPro" id="IPR006212">
    <property type="entry name" value="Furin_repeat"/>
</dbReference>
<feature type="domain" description="EGF-like" evidence="6">
    <location>
        <begin position="157"/>
        <end position="186"/>
    </location>
</feature>
<evidence type="ECO:0000313" key="8">
    <source>
        <dbReference type="Proteomes" id="UP000692954"/>
    </source>
</evidence>
<reference evidence="7" key="1">
    <citation type="submission" date="2021-01" db="EMBL/GenBank/DDBJ databases">
        <authorList>
            <consortium name="Genoscope - CEA"/>
            <person name="William W."/>
        </authorList>
    </citation>
    <scope>NUCLEOTIDE SEQUENCE</scope>
</reference>
<dbReference type="InterPro" id="IPR011936">
    <property type="entry name" value="Myxo_disulph_rpt"/>
</dbReference>
<feature type="domain" description="EGF-like" evidence="6">
    <location>
        <begin position="307"/>
        <end position="343"/>
    </location>
</feature>
<feature type="domain" description="EGF-like" evidence="6">
    <location>
        <begin position="924"/>
        <end position="958"/>
    </location>
</feature>
<evidence type="ECO:0000313" key="7">
    <source>
        <dbReference type="EMBL" id="CAD8105169.1"/>
    </source>
</evidence>
<keyword evidence="1 5" id="KW-0732">Signal</keyword>
<feature type="domain" description="EGF-like" evidence="6">
    <location>
        <begin position="401"/>
        <end position="439"/>
    </location>
</feature>
<keyword evidence="2" id="KW-0677">Repeat</keyword>
<feature type="chain" id="PRO_5035781741" description="EGF-like domain-containing protein" evidence="5">
    <location>
        <begin position="22"/>
        <end position="1604"/>
    </location>
</feature>
<feature type="signal peptide" evidence="5">
    <location>
        <begin position="1"/>
        <end position="21"/>
    </location>
</feature>
<feature type="domain" description="EGF-like" evidence="6">
    <location>
        <begin position="208"/>
        <end position="238"/>
    </location>
</feature>
<dbReference type="EMBL" id="CAJJDN010000084">
    <property type="protein sequence ID" value="CAD8105169.1"/>
    <property type="molecule type" value="Genomic_DNA"/>
</dbReference>
<dbReference type="Proteomes" id="UP000692954">
    <property type="component" value="Unassembled WGS sequence"/>
</dbReference>
<dbReference type="SMART" id="SM00181">
    <property type="entry name" value="EGF"/>
    <property type="match status" value="16"/>
</dbReference>
<feature type="domain" description="EGF-like" evidence="6">
    <location>
        <begin position="537"/>
        <end position="575"/>
    </location>
</feature>
<feature type="domain" description="EGF-like" evidence="6">
    <location>
        <begin position="576"/>
        <end position="621"/>
    </location>
</feature>
<feature type="transmembrane region" description="Helical" evidence="4">
    <location>
        <begin position="1367"/>
        <end position="1387"/>
    </location>
</feature>
<feature type="domain" description="EGF-like" evidence="6">
    <location>
        <begin position="447"/>
        <end position="485"/>
    </location>
</feature>
<keyword evidence="4" id="KW-0812">Transmembrane</keyword>
<feature type="transmembrane region" description="Helical" evidence="4">
    <location>
        <begin position="1548"/>
        <end position="1571"/>
    </location>
</feature>